<comment type="caution">
    <text evidence="5">The sequence shown here is derived from an EMBL/GenBank/DDBJ whole genome shotgun (WGS) entry which is preliminary data.</text>
</comment>
<feature type="region of interest" description="Disordered" evidence="3">
    <location>
        <begin position="1"/>
        <end position="35"/>
    </location>
</feature>
<dbReference type="InterPro" id="IPR003960">
    <property type="entry name" value="ATPase_AAA_CS"/>
</dbReference>
<dbReference type="InterPro" id="IPR003593">
    <property type="entry name" value="AAA+_ATPase"/>
</dbReference>
<evidence type="ECO:0000259" key="4">
    <source>
        <dbReference type="SMART" id="SM00382"/>
    </source>
</evidence>
<evidence type="ECO:0000313" key="5">
    <source>
        <dbReference type="EMBL" id="CAL5222860.1"/>
    </source>
</evidence>
<dbReference type="Gene3D" id="1.10.8.60">
    <property type="match status" value="2"/>
</dbReference>
<dbReference type="Pfam" id="PF00004">
    <property type="entry name" value="AAA"/>
    <property type="match status" value="2"/>
</dbReference>
<evidence type="ECO:0000256" key="2">
    <source>
        <dbReference type="ARBA" id="ARBA00022840"/>
    </source>
</evidence>
<dbReference type="InterPro" id="IPR003959">
    <property type="entry name" value="ATPase_AAA_core"/>
</dbReference>
<evidence type="ECO:0000256" key="1">
    <source>
        <dbReference type="ARBA" id="ARBA00022741"/>
    </source>
</evidence>
<feature type="compositionally biased region" description="Basic and acidic residues" evidence="3">
    <location>
        <begin position="9"/>
        <end position="21"/>
    </location>
</feature>
<dbReference type="SMART" id="SM00382">
    <property type="entry name" value="AAA"/>
    <property type="match status" value="2"/>
</dbReference>
<dbReference type="SUPFAM" id="SSF52540">
    <property type="entry name" value="P-loop containing nucleoside triphosphate hydrolases"/>
    <property type="match status" value="2"/>
</dbReference>
<dbReference type="Proteomes" id="UP001497392">
    <property type="component" value="Unassembled WGS sequence"/>
</dbReference>
<evidence type="ECO:0000313" key="6">
    <source>
        <dbReference type="Proteomes" id="UP001497392"/>
    </source>
</evidence>
<organism evidence="5 6">
    <name type="scientific">Coccomyxa viridis</name>
    <dbReference type="NCBI Taxonomy" id="1274662"/>
    <lineage>
        <taxon>Eukaryota</taxon>
        <taxon>Viridiplantae</taxon>
        <taxon>Chlorophyta</taxon>
        <taxon>core chlorophytes</taxon>
        <taxon>Trebouxiophyceae</taxon>
        <taxon>Trebouxiophyceae incertae sedis</taxon>
        <taxon>Coccomyxaceae</taxon>
        <taxon>Coccomyxa</taxon>
    </lineage>
</organism>
<keyword evidence="6" id="KW-1185">Reference proteome</keyword>
<feature type="domain" description="AAA+ ATPase" evidence="4">
    <location>
        <begin position="413"/>
        <end position="552"/>
    </location>
</feature>
<accession>A0ABP1FSF9</accession>
<feature type="region of interest" description="Disordered" evidence="3">
    <location>
        <begin position="612"/>
        <end position="649"/>
    </location>
</feature>
<sequence>MGRNKKSKNKEVRSKEEHNTTIEDVGPHSPENSEPAAVVSEWLGGPVLQPRLEAVQDCSGSWGDSRLMLPPLSIYNAHLLTQQHVLVGLLRSQETRLSVTPTAAADASHDTGSSAAYIWHAFAQLHGVSIQSTPEPQHAGSFVVPATVFPSPKLQAGAAVVSSSLAASLGRPALGTDLVVYTWPAAAQPPSQASRDIENGNSSAAAPPVKAAKTVYLRQPSDAVTGLPAQMRGAARTGALPPSVLSRPASSLSQKGQDQHRTMLQELASTKLRGRVLLPGNAVTTTHMGQELLLLVEGADDSVNAAHGFLVGKETATHVLLGSESMPQPEEPLKTPKVDLVLAAAEAAAEAVGGDLDGPAAAAARRAAASGLAASRQGFKGLGGASQHMAALRELVALPLQAPALFEHMGLRPPRGVLLHGPPGTGKTMLACAAAADAGARMFVLNGPDIISEFVGESEAGLQGVFAAARAAAPSVIFIDEIDSLAPARGGPNADSAAGEMTGRLVSTLLLVMEEGTSGVVVIAATNRVAAVDSSLRRPGRFDRELEIGVPSPAERLDILRIKLLRLKHSLAEEDVQKLAAASHGYVGADISALCQEAAMCALRRHVAKQRVQQDVPEQSHQEAAAVVSSSTEHVSNGSDTSTPPNSAAKPGLQIKLEDFQVAQTRVRPSAMREVALELPKVRWEDVGGLDAIKQRLREAVEWPQKHPELLKRLGAKAPRGILLFGPPGCSKTLLARAVASESGLNFLAVKGAELFSKYVGESEKAIASLFARARAAAPAVIFFDELDGLAANRSDAGSRQQGGTGVGERVRGDIVVLGATNRPDLVDAALLRPGRFDIRLYVPPPDTAEARCAILGALTKKTPLDPHVKLLGLAELTPGFTGADLSALVREGALKALERDIDAGTVSHEDFAKAVQIVKPSPPVTHAQAQMYAAFKQGSH</sequence>
<proteinExistence type="predicted"/>
<dbReference type="InterPro" id="IPR027417">
    <property type="entry name" value="P-loop_NTPase"/>
</dbReference>
<dbReference type="InterPro" id="IPR041569">
    <property type="entry name" value="AAA_lid_3"/>
</dbReference>
<gene>
    <name evidence="5" type="primary">g5286</name>
    <name evidence="5" type="ORF">VP750_LOCUS4519</name>
</gene>
<dbReference type="InterPro" id="IPR050168">
    <property type="entry name" value="AAA_ATPase_domain"/>
</dbReference>
<keyword evidence="1" id="KW-0547">Nucleotide-binding</keyword>
<dbReference type="EMBL" id="CAXHTA020000007">
    <property type="protein sequence ID" value="CAL5222860.1"/>
    <property type="molecule type" value="Genomic_DNA"/>
</dbReference>
<dbReference type="Gene3D" id="3.40.50.300">
    <property type="entry name" value="P-loop containing nucleotide triphosphate hydrolases"/>
    <property type="match status" value="2"/>
</dbReference>
<keyword evidence="2" id="KW-0067">ATP-binding</keyword>
<dbReference type="PROSITE" id="PS00674">
    <property type="entry name" value="AAA"/>
    <property type="match status" value="2"/>
</dbReference>
<reference evidence="5 6" key="1">
    <citation type="submission" date="2024-06" db="EMBL/GenBank/DDBJ databases">
        <authorList>
            <person name="Kraege A."/>
            <person name="Thomma B."/>
        </authorList>
    </citation>
    <scope>NUCLEOTIDE SEQUENCE [LARGE SCALE GENOMIC DNA]</scope>
</reference>
<feature type="domain" description="AAA+ ATPase" evidence="4">
    <location>
        <begin position="718"/>
        <end position="847"/>
    </location>
</feature>
<evidence type="ECO:0000256" key="3">
    <source>
        <dbReference type="SAM" id="MobiDB-lite"/>
    </source>
</evidence>
<protein>
    <submittedName>
        <fullName evidence="5">G5286 protein</fullName>
    </submittedName>
</protein>
<dbReference type="Pfam" id="PF17862">
    <property type="entry name" value="AAA_lid_3"/>
    <property type="match status" value="2"/>
</dbReference>
<feature type="compositionally biased region" description="Polar residues" evidence="3">
    <location>
        <begin position="628"/>
        <end position="646"/>
    </location>
</feature>
<name>A0ABP1FSF9_9CHLO</name>
<dbReference type="PANTHER" id="PTHR23077:SF27">
    <property type="entry name" value="ATPASE FAMILY GENE 2 PROTEIN HOMOLOG A"/>
    <property type="match status" value="1"/>
</dbReference>
<dbReference type="PANTHER" id="PTHR23077">
    <property type="entry name" value="AAA-FAMILY ATPASE"/>
    <property type="match status" value="1"/>
</dbReference>